<evidence type="ECO:0000256" key="4">
    <source>
        <dbReference type="ARBA" id="ARBA00022605"/>
    </source>
</evidence>
<dbReference type="EMBL" id="JAMWBK010000004">
    <property type="protein sequence ID" value="KAJ8906106.1"/>
    <property type="molecule type" value="Genomic_DNA"/>
</dbReference>
<reference evidence="9 10" key="1">
    <citation type="journal article" date="2023" name="Nat. Commun.">
        <title>Origin of minicircular mitochondrial genomes in red algae.</title>
        <authorList>
            <person name="Lee Y."/>
            <person name="Cho C.H."/>
            <person name="Lee Y.M."/>
            <person name="Park S.I."/>
            <person name="Yang J.H."/>
            <person name="West J.A."/>
            <person name="Bhattacharya D."/>
            <person name="Yoon H.S."/>
        </authorList>
    </citation>
    <scope>NUCLEOTIDE SEQUENCE [LARGE SCALE GENOMIC DNA]</scope>
    <source>
        <strain evidence="9 10">CCMP1338</strain>
        <tissue evidence="9">Whole cell</tissue>
    </source>
</reference>
<accession>A0AAV8UWY3</accession>
<feature type="compositionally biased region" description="Polar residues" evidence="7">
    <location>
        <begin position="40"/>
        <end position="62"/>
    </location>
</feature>
<dbReference type="Gene3D" id="2.160.10.10">
    <property type="entry name" value="Hexapeptide repeat proteins"/>
    <property type="match status" value="1"/>
</dbReference>
<dbReference type="Pfam" id="PF06426">
    <property type="entry name" value="SATase_N"/>
    <property type="match status" value="1"/>
</dbReference>
<dbReference type="GO" id="GO:0006535">
    <property type="term" value="P:cysteine biosynthetic process from serine"/>
    <property type="evidence" value="ECO:0007669"/>
    <property type="project" value="InterPro"/>
</dbReference>
<name>A0AAV8UWY3_9RHOD</name>
<dbReference type="PANTHER" id="PTHR42811">
    <property type="entry name" value="SERINE ACETYLTRANSFERASE"/>
    <property type="match status" value="1"/>
</dbReference>
<comment type="similarity">
    <text evidence="2">Belongs to the transferase hexapeptide repeat family.</text>
</comment>
<dbReference type="GO" id="GO:0009001">
    <property type="term" value="F:serine O-acetyltransferase activity"/>
    <property type="evidence" value="ECO:0007669"/>
    <property type="project" value="UniProtKB-EC"/>
</dbReference>
<organism evidence="9 10">
    <name type="scientific">Rhodosorus marinus</name>
    <dbReference type="NCBI Taxonomy" id="101924"/>
    <lineage>
        <taxon>Eukaryota</taxon>
        <taxon>Rhodophyta</taxon>
        <taxon>Stylonematophyceae</taxon>
        <taxon>Stylonematales</taxon>
        <taxon>Stylonemataceae</taxon>
        <taxon>Rhodosorus</taxon>
    </lineage>
</organism>
<sequence length="432" mass="46611">MSVFGHVKSSEMGFALTTLELARRGRRRRVSVAAEGEGDTSGNGTSRPPNSGTYRTSDVESTPSHRRQLLAVPVTSSGFGPKVSVEDLNGSLLTSDDPLWSLIQYEAQVGAANEPFLATELYGSVLQYPSLTDAVCVVLANKLGTGYMQATQWGALLHDAYSQDAHIRRCMRMDLMAVMERDPSRRHGVGVLLYAKGWHALQCYRLAHFLWKSGKEHMALYLQSMISQRFGLDIHPAAQIGGGVYFDEGTGIVIGETAVVGENVSMFHNVTLGGTGKDSGDRHPKVDNGVLIGAGSYILGNIRIGRGAQVNCRSVITKNVEEFTVVAGVPGKAIGKLPPYVGPYPSKIMNHALMMELTNTESDVGEGAMIKSSATFWQLNLRGNHVGQSWARLPFRGAGTTREKSLHSHVVPSLVVSFLSKQPSIGRMSAPG</sequence>
<evidence type="ECO:0000256" key="1">
    <source>
        <dbReference type="ARBA" id="ARBA00004876"/>
    </source>
</evidence>
<keyword evidence="5" id="KW-0808">Transferase</keyword>
<keyword evidence="4" id="KW-0028">Amino-acid biosynthesis</keyword>
<keyword evidence="6" id="KW-0012">Acyltransferase</keyword>
<dbReference type="GO" id="GO:0005737">
    <property type="term" value="C:cytoplasm"/>
    <property type="evidence" value="ECO:0007669"/>
    <property type="project" value="InterPro"/>
</dbReference>
<evidence type="ECO:0000256" key="6">
    <source>
        <dbReference type="ARBA" id="ARBA00023315"/>
    </source>
</evidence>
<dbReference type="FunFam" id="2.160.10.10:FF:000002">
    <property type="entry name" value="Serine acetyltransferase"/>
    <property type="match status" value="1"/>
</dbReference>
<dbReference type="InterPro" id="IPR042122">
    <property type="entry name" value="Ser_AcTrfase_N_sf"/>
</dbReference>
<dbReference type="CDD" id="cd03354">
    <property type="entry name" value="LbH_SAT"/>
    <property type="match status" value="1"/>
</dbReference>
<dbReference type="InterPro" id="IPR053376">
    <property type="entry name" value="Serine_acetyltransferase"/>
</dbReference>
<evidence type="ECO:0000259" key="8">
    <source>
        <dbReference type="SMART" id="SM00971"/>
    </source>
</evidence>
<gene>
    <name evidence="9" type="ORF">NDN08_002605</name>
</gene>
<evidence type="ECO:0000313" key="9">
    <source>
        <dbReference type="EMBL" id="KAJ8906106.1"/>
    </source>
</evidence>
<dbReference type="SUPFAM" id="SSF51161">
    <property type="entry name" value="Trimeric LpxA-like enzymes"/>
    <property type="match status" value="1"/>
</dbReference>
<proteinExistence type="inferred from homology"/>
<dbReference type="Gene3D" id="1.10.3130.10">
    <property type="entry name" value="serine acetyltransferase, domain 1"/>
    <property type="match status" value="1"/>
</dbReference>
<feature type="region of interest" description="Disordered" evidence="7">
    <location>
        <begin position="26"/>
        <end position="66"/>
    </location>
</feature>
<dbReference type="Proteomes" id="UP001157974">
    <property type="component" value="Unassembled WGS sequence"/>
</dbReference>
<evidence type="ECO:0000256" key="2">
    <source>
        <dbReference type="ARBA" id="ARBA00007274"/>
    </source>
</evidence>
<dbReference type="AlphaFoldDB" id="A0AAV8UWY3"/>
<dbReference type="InterPro" id="IPR011004">
    <property type="entry name" value="Trimer_LpxA-like_sf"/>
</dbReference>
<keyword evidence="10" id="KW-1185">Reference proteome</keyword>
<dbReference type="EC" id="2.3.1.30" evidence="3"/>
<evidence type="ECO:0000256" key="3">
    <source>
        <dbReference type="ARBA" id="ARBA00013266"/>
    </source>
</evidence>
<evidence type="ECO:0000256" key="7">
    <source>
        <dbReference type="SAM" id="MobiDB-lite"/>
    </source>
</evidence>
<comment type="caution">
    <text evidence="9">The sequence shown here is derived from an EMBL/GenBank/DDBJ whole genome shotgun (WGS) entry which is preliminary data.</text>
</comment>
<evidence type="ECO:0000313" key="10">
    <source>
        <dbReference type="Proteomes" id="UP001157974"/>
    </source>
</evidence>
<protein>
    <recommendedName>
        <fullName evidence="3">serine O-acetyltransferase</fullName>
        <ecNumber evidence="3">2.3.1.30</ecNumber>
    </recommendedName>
</protein>
<dbReference type="InterPro" id="IPR045304">
    <property type="entry name" value="LbH_SAT"/>
</dbReference>
<feature type="domain" description="Serine acetyltransferase N-terminal" evidence="8">
    <location>
        <begin position="99"/>
        <end position="203"/>
    </location>
</feature>
<dbReference type="InterPro" id="IPR010493">
    <property type="entry name" value="Ser_AcTrfase_N"/>
</dbReference>
<dbReference type="NCBIfam" id="NF041874">
    <property type="entry name" value="EPS_EpsC"/>
    <property type="match status" value="1"/>
</dbReference>
<comment type="pathway">
    <text evidence="1">Amino-acid biosynthesis; L-cysteine biosynthesis; L-cysteine from L-serine: step 1/2.</text>
</comment>
<evidence type="ECO:0000256" key="5">
    <source>
        <dbReference type="ARBA" id="ARBA00022679"/>
    </source>
</evidence>
<dbReference type="SMART" id="SM00971">
    <property type="entry name" value="SATase_N"/>
    <property type="match status" value="1"/>
</dbReference>